<keyword evidence="7 14" id="KW-0378">Hydrolase</keyword>
<evidence type="ECO:0000256" key="5">
    <source>
        <dbReference type="ARBA" id="ARBA00022670"/>
    </source>
</evidence>
<feature type="domain" description="Aminopeptidase N-like N-terminal" evidence="17">
    <location>
        <begin position="14"/>
        <end position="197"/>
    </location>
</feature>
<dbReference type="InterPro" id="IPR034016">
    <property type="entry name" value="M1_APN-typ"/>
</dbReference>
<feature type="binding site" evidence="12">
    <location>
        <position position="308"/>
    </location>
    <ligand>
        <name>Zn(2+)</name>
        <dbReference type="ChEBI" id="CHEBI:29105"/>
        <note>catalytic</note>
    </ligand>
</feature>
<dbReference type="GO" id="GO:0008270">
    <property type="term" value="F:zinc ion binding"/>
    <property type="evidence" value="ECO:0007669"/>
    <property type="project" value="UniProtKB-UniRule"/>
</dbReference>
<dbReference type="GO" id="GO:0043171">
    <property type="term" value="P:peptide catabolic process"/>
    <property type="evidence" value="ECO:0007669"/>
    <property type="project" value="TreeGrafter"/>
</dbReference>
<dbReference type="Proteomes" id="UP000887540">
    <property type="component" value="Unplaced"/>
</dbReference>
<evidence type="ECO:0000256" key="7">
    <source>
        <dbReference type="ARBA" id="ARBA00022801"/>
    </source>
</evidence>
<evidence type="ECO:0000256" key="12">
    <source>
        <dbReference type="PIRSR" id="PIRSR634016-3"/>
    </source>
</evidence>
<evidence type="ECO:0000313" key="18">
    <source>
        <dbReference type="Proteomes" id="UP000887540"/>
    </source>
</evidence>
<evidence type="ECO:0000256" key="6">
    <source>
        <dbReference type="ARBA" id="ARBA00022723"/>
    </source>
</evidence>
<keyword evidence="8 12" id="KW-0862">Zinc</keyword>
<evidence type="ECO:0000256" key="4">
    <source>
        <dbReference type="ARBA" id="ARBA00022490"/>
    </source>
</evidence>
<keyword evidence="3 14" id="KW-0031">Aminopeptidase</keyword>
<evidence type="ECO:0000256" key="1">
    <source>
        <dbReference type="ARBA" id="ARBA00004496"/>
    </source>
</evidence>
<evidence type="ECO:0000256" key="9">
    <source>
        <dbReference type="ARBA" id="ARBA00023049"/>
    </source>
</evidence>
<dbReference type="Gene3D" id="2.60.40.1910">
    <property type="match status" value="1"/>
</dbReference>
<feature type="binding site" evidence="12">
    <location>
        <position position="304"/>
    </location>
    <ligand>
        <name>Zn(2+)</name>
        <dbReference type="ChEBI" id="CHEBI:29105"/>
        <note>catalytic</note>
    </ligand>
</feature>
<dbReference type="PANTHER" id="PTHR11533">
    <property type="entry name" value="PROTEASE M1 ZINC METALLOPROTEASE"/>
    <property type="match status" value="1"/>
</dbReference>
<dbReference type="GO" id="GO:0042277">
    <property type="term" value="F:peptide binding"/>
    <property type="evidence" value="ECO:0007669"/>
    <property type="project" value="TreeGrafter"/>
</dbReference>
<dbReference type="GO" id="GO:0016020">
    <property type="term" value="C:membrane"/>
    <property type="evidence" value="ECO:0007669"/>
    <property type="project" value="TreeGrafter"/>
</dbReference>
<dbReference type="GO" id="GO:0016285">
    <property type="term" value="F:alanyl aminopeptidase activity"/>
    <property type="evidence" value="ECO:0007669"/>
    <property type="project" value="UniProtKB-EC"/>
</dbReference>
<evidence type="ECO:0000256" key="11">
    <source>
        <dbReference type="PIRSR" id="PIRSR634016-1"/>
    </source>
</evidence>
<comment type="catalytic activity">
    <reaction evidence="10">
        <text>Release of an N-terminal amino acid, preferentially alanine, from a wide range of peptides, amides and arylamides.</text>
        <dbReference type="EC" id="3.4.11.14"/>
    </reaction>
</comment>
<proteinExistence type="inferred from homology"/>
<evidence type="ECO:0000313" key="19">
    <source>
        <dbReference type="WBParaSite" id="ACRNAN_scaffold7831.g29044.t1"/>
    </source>
</evidence>
<evidence type="ECO:0000256" key="8">
    <source>
        <dbReference type="ARBA" id="ARBA00022833"/>
    </source>
</evidence>
<dbReference type="WBParaSite" id="ACRNAN_scaffold7831.g29044.t1">
    <property type="protein sequence ID" value="ACRNAN_scaffold7831.g29044.t1"/>
    <property type="gene ID" value="ACRNAN_scaffold7831.g29044"/>
</dbReference>
<dbReference type="Gene3D" id="2.60.40.1730">
    <property type="entry name" value="tricorn interacting facor f3 domain"/>
    <property type="match status" value="1"/>
</dbReference>
<comment type="similarity">
    <text evidence="2 14">Belongs to the peptidase M1 family.</text>
</comment>
<dbReference type="PANTHER" id="PTHR11533:SF174">
    <property type="entry name" value="PUROMYCIN-SENSITIVE AMINOPEPTIDASE-RELATED"/>
    <property type="match status" value="1"/>
</dbReference>
<dbReference type="GO" id="GO:0005737">
    <property type="term" value="C:cytoplasm"/>
    <property type="evidence" value="ECO:0007669"/>
    <property type="project" value="UniProtKB-SubCell"/>
</dbReference>
<evidence type="ECO:0000256" key="3">
    <source>
        <dbReference type="ARBA" id="ARBA00022438"/>
    </source>
</evidence>
<dbReference type="EC" id="3.4.11.-" evidence="14"/>
<feature type="site" description="Transition state stabilizer" evidence="13">
    <location>
        <position position="390"/>
    </location>
</feature>
<dbReference type="InterPro" id="IPR027268">
    <property type="entry name" value="Peptidase_M4/M1_CTD_sf"/>
</dbReference>
<dbReference type="FunFam" id="1.10.390.10:FF:000006">
    <property type="entry name" value="Puromycin-sensitive aminopeptidase"/>
    <property type="match status" value="1"/>
</dbReference>
<feature type="active site" description="Proton acceptor" evidence="11">
    <location>
        <position position="305"/>
    </location>
</feature>
<comment type="subcellular location">
    <subcellularLocation>
        <location evidence="1">Cytoplasm</location>
    </subcellularLocation>
</comment>
<name>A0A914EH29_9BILA</name>
<dbReference type="InterPro" id="IPR050344">
    <property type="entry name" value="Peptidase_M1_aminopeptidases"/>
</dbReference>
<dbReference type="Gene3D" id="1.25.50.20">
    <property type="match status" value="1"/>
</dbReference>
<dbReference type="InterPro" id="IPR024571">
    <property type="entry name" value="ERAP1-like_C_dom"/>
</dbReference>
<dbReference type="GO" id="GO:0005615">
    <property type="term" value="C:extracellular space"/>
    <property type="evidence" value="ECO:0007669"/>
    <property type="project" value="TreeGrafter"/>
</dbReference>
<evidence type="ECO:0000259" key="15">
    <source>
        <dbReference type="Pfam" id="PF01433"/>
    </source>
</evidence>
<dbReference type="Pfam" id="PF17900">
    <property type="entry name" value="Peptidase_M1_N"/>
    <property type="match status" value="1"/>
</dbReference>
<dbReference type="InterPro" id="IPR042097">
    <property type="entry name" value="Aminopeptidase_N-like_N_sf"/>
</dbReference>
<sequence>MPVEKFSRLPEFAKPYIYSIHLKPNLETFVCEGSERINIEILQSTSYLELHSLDIDVISVNLKLENGIEWFDLKYELNPKWQTLKIHLSQTIHPQKVELYIEFVAKHNDQMHGFYRSAYKDGQGETKYVVSTHFESTFARMSFPCWDEPLYKARFNITLEVEEKLVALSNMHILSETVENGKKIAKFDTTPLMSTYMIAFAAGELEFIEAFSNNDIPVRVYTLPGQSQQAHYTLEVAIKSFNWYTNWFDFPQPLQKVDLLSVPDTIMGAMENWGLIICQDRFIIQDPLKTSSYRKMYNTIIISHEVVHFWFGNLVTMKWWTDLWLKEGFASFMSYLFTGENYPEYNVWMHFLKMQMAPAFELDGLRSSHPIVVPIENPNELDEIYDSITYEKSNCVLRMLCNYLSEPIFQEALRNYLKQFQYSNAETINLWDDLSRVSGQNIIKLMSSWTKQMGFPLVNVEQRIESGKRILKLCQERFILDGKSDDQDLVWKIPINICAESSPDRAKFKILMTDREQEFELEGVQPNEWIKLNQGNAGFYRVQYTDEMLESFLPTIKNKKMHAMDRFGIANDLFALVESGRIPATNFLDFVQACSNEDNHIVWEALDSGLEQISKIHMFYKDGTIQRRFHGFVNNILSPIAEIVGWESNPNEDSQMSFLRATILNRLAHSSHPETIKTALQKFKKHFEDKVDLDKDLRPIIYNVIAKHIGKDGISKLLQILQSCGLTEIERDCLTAMAQVEDEASLEETFKFCILDKNTRPEDYPFLILGTKETQVGQKFIWKWFKENYKEMVSIYGSVNSQPFLNCLKYIVEGRCEEKFADEFEAFFKSHLSDNEIQIMDRPIRQSSEGIRIRSRLLNQNGQLIEEWLTKNSF</sequence>
<dbReference type="InterPro" id="IPR014782">
    <property type="entry name" value="Peptidase_M1_dom"/>
</dbReference>
<keyword evidence="18" id="KW-1185">Reference proteome</keyword>
<dbReference type="AlphaFoldDB" id="A0A914EH29"/>
<dbReference type="SUPFAM" id="SSF55486">
    <property type="entry name" value="Metalloproteases ('zincins'), catalytic domain"/>
    <property type="match status" value="1"/>
</dbReference>
<keyword evidence="5 14" id="KW-0645">Protease</keyword>
<dbReference type="FunFam" id="2.60.40.1910:FF:000002">
    <property type="entry name" value="Aminopeptidase"/>
    <property type="match status" value="1"/>
</dbReference>
<keyword evidence="4" id="KW-0963">Cytoplasm</keyword>
<feature type="domain" description="Peptidase M1 membrane alanine aminopeptidase" evidence="15">
    <location>
        <begin position="232"/>
        <end position="449"/>
    </location>
</feature>
<evidence type="ECO:0000256" key="14">
    <source>
        <dbReference type="RuleBase" id="RU364040"/>
    </source>
</evidence>
<protein>
    <recommendedName>
        <fullName evidence="14">Aminopeptidase</fullName>
        <ecNumber evidence="14">3.4.11.-</ecNumber>
    </recommendedName>
</protein>
<keyword evidence="9 14" id="KW-0482">Metalloprotease</keyword>
<reference evidence="19" key="1">
    <citation type="submission" date="2022-11" db="UniProtKB">
        <authorList>
            <consortium name="WormBaseParasite"/>
        </authorList>
    </citation>
    <scope>IDENTIFICATION</scope>
</reference>
<keyword evidence="6 12" id="KW-0479">Metal-binding</keyword>
<dbReference type="GO" id="GO:0006508">
    <property type="term" value="P:proteolysis"/>
    <property type="evidence" value="ECO:0007669"/>
    <property type="project" value="UniProtKB-KW"/>
</dbReference>
<dbReference type="CDD" id="cd09601">
    <property type="entry name" value="M1_APN-Q_like"/>
    <property type="match status" value="1"/>
</dbReference>
<feature type="binding site" evidence="12">
    <location>
        <position position="327"/>
    </location>
    <ligand>
        <name>Zn(2+)</name>
        <dbReference type="ChEBI" id="CHEBI:29105"/>
        <note>catalytic</note>
    </ligand>
</feature>
<evidence type="ECO:0000256" key="13">
    <source>
        <dbReference type="PIRSR" id="PIRSR634016-4"/>
    </source>
</evidence>
<evidence type="ECO:0000259" key="16">
    <source>
        <dbReference type="Pfam" id="PF11838"/>
    </source>
</evidence>
<accession>A0A914EH29</accession>
<dbReference type="PRINTS" id="PR00756">
    <property type="entry name" value="ALADIPTASE"/>
</dbReference>
<feature type="domain" description="ERAP1-like C-terminal" evidence="16">
    <location>
        <begin position="529"/>
        <end position="852"/>
    </location>
</feature>
<dbReference type="SUPFAM" id="SSF63737">
    <property type="entry name" value="Leukotriene A4 hydrolase N-terminal domain"/>
    <property type="match status" value="1"/>
</dbReference>
<organism evidence="18 19">
    <name type="scientific">Acrobeloides nanus</name>
    <dbReference type="NCBI Taxonomy" id="290746"/>
    <lineage>
        <taxon>Eukaryota</taxon>
        <taxon>Metazoa</taxon>
        <taxon>Ecdysozoa</taxon>
        <taxon>Nematoda</taxon>
        <taxon>Chromadorea</taxon>
        <taxon>Rhabditida</taxon>
        <taxon>Tylenchina</taxon>
        <taxon>Cephalobomorpha</taxon>
        <taxon>Cephaloboidea</taxon>
        <taxon>Cephalobidae</taxon>
        <taxon>Acrobeloides</taxon>
    </lineage>
</organism>
<dbReference type="Pfam" id="PF01433">
    <property type="entry name" value="Peptidase_M1"/>
    <property type="match status" value="1"/>
</dbReference>
<evidence type="ECO:0000256" key="2">
    <source>
        <dbReference type="ARBA" id="ARBA00010136"/>
    </source>
</evidence>
<evidence type="ECO:0000256" key="10">
    <source>
        <dbReference type="ARBA" id="ARBA00052895"/>
    </source>
</evidence>
<dbReference type="GO" id="GO:0070006">
    <property type="term" value="F:metalloaminopeptidase activity"/>
    <property type="evidence" value="ECO:0007669"/>
    <property type="project" value="TreeGrafter"/>
</dbReference>
<dbReference type="Gene3D" id="1.10.390.10">
    <property type="entry name" value="Neutral Protease Domain 2"/>
    <property type="match status" value="1"/>
</dbReference>
<dbReference type="InterPro" id="IPR001930">
    <property type="entry name" value="Peptidase_M1"/>
</dbReference>
<comment type="cofactor">
    <cofactor evidence="12 14">
        <name>Zn(2+)</name>
        <dbReference type="ChEBI" id="CHEBI:29105"/>
    </cofactor>
    <text evidence="12 14">Binds 1 zinc ion per subunit.</text>
</comment>
<evidence type="ECO:0000259" key="17">
    <source>
        <dbReference type="Pfam" id="PF17900"/>
    </source>
</evidence>
<dbReference type="InterPro" id="IPR045357">
    <property type="entry name" value="Aminopeptidase_N-like_N"/>
</dbReference>
<dbReference type="Pfam" id="PF11838">
    <property type="entry name" value="ERAP1_C"/>
    <property type="match status" value="1"/>
</dbReference>